<sequence length="133" mass="15752">MICVDANGIPIGIDTESANRNEVILIEPLLDKLALQNRQPKRVIYDKAADSDKLRKRLAARDIDLICPHKKSRVSPPLQDGHKLRRYRRRWIVERTIAWLHNYCRIVTRWERHDFLYESFVILGCAFTLLKRF</sequence>
<name>A0A517QK18_9PLAN</name>
<dbReference type="GO" id="GO:0006313">
    <property type="term" value="P:DNA transposition"/>
    <property type="evidence" value="ECO:0007669"/>
    <property type="project" value="InterPro"/>
</dbReference>
<dbReference type="PANTHER" id="PTHR30007:SF1">
    <property type="entry name" value="BLR1914 PROTEIN"/>
    <property type="match status" value="1"/>
</dbReference>
<dbReference type="Proteomes" id="UP000315724">
    <property type="component" value="Chromosome"/>
</dbReference>
<proteinExistence type="predicted"/>
<dbReference type="AlphaFoldDB" id="A0A517QK18"/>
<accession>A0A517QK18</accession>
<dbReference type="GO" id="GO:0003677">
    <property type="term" value="F:DNA binding"/>
    <property type="evidence" value="ECO:0007669"/>
    <property type="project" value="InterPro"/>
</dbReference>
<dbReference type="InterPro" id="IPR002559">
    <property type="entry name" value="Transposase_11"/>
</dbReference>
<dbReference type="Pfam" id="PF01609">
    <property type="entry name" value="DDE_Tnp_1"/>
    <property type="match status" value="1"/>
</dbReference>
<feature type="domain" description="Transposase IS4-like" evidence="1">
    <location>
        <begin position="2"/>
        <end position="126"/>
    </location>
</feature>
<dbReference type="KEGG" id="tpol:Mal48_11940"/>
<evidence type="ECO:0000313" key="2">
    <source>
        <dbReference type="EMBL" id="QDT31955.1"/>
    </source>
</evidence>
<dbReference type="GO" id="GO:0004803">
    <property type="term" value="F:transposase activity"/>
    <property type="evidence" value="ECO:0007669"/>
    <property type="project" value="InterPro"/>
</dbReference>
<keyword evidence="3" id="KW-1185">Reference proteome</keyword>
<evidence type="ECO:0000259" key="1">
    <source>
        <dbReference type="Pfam" id="PF01609"/>
    </source>
</evidence>
<dbReference type="RefSeq" id="WP_231740010.1">
    <property type="nucleotide sequence ID" value="NZ_CP036267.1"/>
</dbReference>
<protein>
    <submittedName>
        <fullName evidence="2">Transposase DDE domain protein</fullName>
    </submittedName>
</protein>
<dbReference type="EMBL" id="CP036267">
    <property type="protein sequence ID" value="QDT31955.1"/>
    <property type="molecule type" value="Genomic_DNA"/>
</dbReference>
<organism evidence="2 3">
    <name type="scientific">Thalassoglobus polymorphus</name>
    <dbReference type="NCBI Taxonomy" id="2527994"/>
    <lineage>
        <taxon>Bacteria</taxon>
        <taxon>Pseudomonadati</taxon>
        <taxon>Planctomycetota</taxon>
        <taxon>Planctomycetia</taxon>
        <taxon>Planctomycetales</taxon>
        <taxon>Planctomycetaceae</taxon>
        <taxon>Thalassoglobus</taxon>
    </lineage>
</organism>
<gene>
    <name evidence="2" type="ORF">Mal48_11940</name>
</gene>
<evidence type="ECO:0000313" key="3">
    <source>
        <dbReference type="Proteomes" id="UP000315724"/>
    </source>
</evidence>
<reference evidence="2 3" key="1">
    <citation type="submission" date="2019-02" db="EMBL/GenBank/DDBJ databases">
        <title>Deep-cultivation of Planctomycetes and their phenomic and genomic characterization uncovers novel biology.</title>
        <authorList>
            <person name="Wiegand S."/>
            <person name="Jogler M."/>
            <person name="Boedeker C."/>
            <person name="Pinto D."/>
            <person name="Vollmers J."/>
            <person name="Rivas-Marin E."/>
            <person name="Kohn T."/>
            <person name="Peeters S.H."/>
            <person name="Heuer A."/>
            <person name="Rast P."/>
            <person name="Oberbeckmann S."/>
            <person name="Bunk B."/>
            <person name="Jeske O."/>
            <person name="Meyerdierks A."/>
            <person name="Storesund J.E."/>
            <person name="Kallscheuer N."/>
            <person name="Luecker S."/>
            <person name="Lage O.M."/>
            <person name="Pohl T."/>
            <person name="Merkel B.J."/>
            <person name="Hornburger P."/>
            <person name="Mueller R.-W."/>
            <person name="Bruemmer F."/>
            <person name="Labrenz M."/>
            <person name="Spormann A.M."/>
            <person name="Op den Camp H."/>
            <person name="Overmann J."/>
            <person name="Amann R."/>
            <person name="Jetten M.S.M."/>
            <person name="Mascher T."/>
            <person name="Medema M.H."/>
            <person name="Devos D.P."/>
            <person name="Kaster A.-K."/>
            <person name="Ovreas L."/>
            <person name="Rohde M."/>
            <person name="Galperin M.Y."/>
            <person name="Jogler C."/>
        </authorList>
    </citation>
    <scope>NUCLEOTIDE SEQUENCE [LARGE SCALE GENOMIC DNA]</scope>
    <source>
        <strain evidence="2 3">Mal48</strain>
    </source>
</reference>
<dbReference type="PANTHER" id="PTHR30007">
    <property type="entry name" value="PHP DOMAIN PROTEIN"/>
    <property type="match status" value="1"/>
</dbReference>